<feature type="domain" description="DUF1648" evidence="2">
    <location>
        <begin position="17"/>
        <end position="61"/>
    </location>
</feature>
<keyword evidence="4" id="KW-1185">Reference proteome</keyword>
<keyword evidence="1" id="KW-1133">Transmembrane helix</keyword>
<dbReference type="eggNOG" id="COG4194">
    <property type="taxonomic scope" value="Bacteria"/>
</dbReference>
<dbReference type="RefSeq" id="WP_036852752.1">
    <property type="nucleotide sequence ID" value="NZ_JQJD01000060.1"/>
</dbReference>
<keyword evidence="1" id="KW-0472">Membrane</keyword>
<comment type="caution">
    <text evidence="3">The sequence shown here is derived from an EMBL/GenBank/DDBJ whole genome shotgun (WGS) entry which is preliminary data.</text>
</comment>
<feature type="transmembrane region" description="Helical" evidence="1">
    <location>
        <begin position="124"/>
        <end position="148"/>
    </location>
</feature>
<dbReference type="OrthoDB" id="1073124at2"/>
<feature type="transmembrane region" description="Helical" evidence="1">
    <location>
        <begin position="12"/>
        <end position="31"/>
    </location>
</feature>
<evidence type="ECO:0000313" key="3">
    <source>
        <dbReference type="EMBL" id="KGN78470.1"/>
    </source>
</evidence>
<accession>A0A0A2ELV7</accession>
<organism evidence="3 4">
    <name type="scientific">Porphyromonas cangingivalis</name>
    <dbReference type="NCBI Taxonomy" id="36874"/>
    <lineage>
        <taxon>Bacteria</taxon>
        <taxon>Pseudomonadati</taxon>
        <taxon>Bacteroidota</taxon>
        <taxon>Bacteroidia</taxon>
        <taxon>Bacteroidales</taxon>
        <taxon>Porphyromonadaceae</taxon>
        <taxon>Porphyromonas</taxon>
    </lineage>
</organism>
<feature type="transmembrane region" description="Helical" evidence="1">
    <location>
        <begin position="51"/>
        <end position="71"/>
    </location>
</feature>
<dbReference type="EMBL" id="JQJD01000060">
    <property type="protein sequence ID" value="KGN78470.1"/>
    <property type="molecule type" value="Genomic_DNA"/>
</dbReference>
<protein>
    <recommendedName>
        <fullName evidence="2">DUF1648 domain-containing protein</fullName>
    </recommendedName>
</protein>
<evidence type="ECO:0000256" key="1">
    <source>
        <dbReference type="SAM" id="Phobius"/>
    </source>
</evidence>
<sequence>MSKKVKRISDFLSHTVVVGILLFIAMYYPSIPDRIPIHYDMYGQCDAMGDKSNLFIVLGIMVGGYILLGLISRYPHRFNYPFEIKEANKLRVYSVAAAMVKALRVVFMLTFACITIFTALSVRFLTSAFTLTILISITLILIIGSICMSKANKGL</sequence>
<dbReference type="Pfam" id="PF07853">
    <property type="entry name" value="DUF1648"/>
    <property type="match status" value="1"/>
</dbReference>
<evidence type="ECO:0000313" key="4">
    <source>
        <dbReference type="Proteomes" id="UP000030125"/>
    </source>
</evidence>
<keyword evidence="1" id="KW-0812">Transmembrane</keyword>
<reference evidence="3 4" key="1">
    <citation type="submission" date="2014-08" db="EMBL/GenBank/DDBJ databases">
        <title>Porphyromonas cangingivalis strain:COT-109_OH1386 Genome sequencing.</title>
        <authorList>
            <person name="Wallis C."/>
            <person name="Deusch O."/>
            <person name="O'Flynn C."/>
            <person name="Davis I."/>
            <person name="Jospin G."/>
            <person name="Darling A.E."/>
            <person name="Coil D.A."/>
            <person name="Alexiev A."/>
            <person name="Horsfall A."/>
            <person name="Kirkwood N."/>
            <person name="Harris S."/>
            <person name="Eisen J.A."/>
        </authorList>
    </citation>
    <scope>NUCLEOTIDE SEQUENCE [LARGE SCALE GENOMIC DNA]</scope>
    <source>
        <strain evidence="4">COT-109 OH1386</strain>
    </source>
</reference>
<dbReference type="InterPro" id="IPR012867">
    <property type="entry name" value="DUF1648"/>
</dbReference>
<dbReference type="Proteomes" id="UP000030125">
    <property type="component" value="Unassembled WGS sequence"/>
</dbReference>
<proteinExistence type="predicted"/>
<gene>
    <name evidence="3" type="ORF">HQ35_09565</name>
</gene>
<feature type="transmembrane region" description="Helical" evidence="1">
    <location>
        <begin position="92"/>
        <end position="118"/>
    </location>
</feature>
<name>A0A0A2ELV7_PORCN</name>
<evidence type="ECO:0000259" key="2">
    <source>
        <dbReference type="Pfam" id="PF07853"/>
    </source>
</evidence>
<dbReference type="AlphaFoldDB" id="A0A0A2ELV7"/>